<proteinExistence type="inferred from homology"/>
<evidence type="ECO:0000313" key="6">
    <source>
        <dbReference type="EMBL" id="CAG9933469.1"/>
    </source>
</evidence>
<keyword evidence="3" id="KW-0520">NAD</keyword>
<sequence>MGIVAVVGLGYVGLPLAVEFGKKQRTIGFDLSATKIESYKRYIDPTGELSTENLQAAIHLTVSSDPSELSLADYIVIAVPTPVDSAHQPDFSPLVGASETVGKNMKRGAIIIYESTVYPGATEEICIPVLEKNSGMEWKKDFHIGYSPERINPGDKERTLTSIVKIVSGDDTNTLEKVAKLYETIISAGVHRASSIKVAEAAKVIENTQRDLNIALINELAIIFDKLEIDTLQVLQAAGTKWNFLPFRPGLVGGHCIGVDPYYLTHKADMIGYHPQVILAGRRINDGMAKFIAEKTVKEMIRAGLNVKGSKVNILGLTFKENCPDLRNSKVVDIIHELRSYGVEVHIHDPVATVKDALHEYGLELKTWENLPRADALIAAVSHREFLARPLTDFQTKIVSNGCFIDVKSHFDQAALRAAGLNVWRL</sequence>
<dbReference type="PANTHER" id="PTHR43491">
    <property type="entry name" value="UDP-N-ACETYL-D-MANNOSAMINE DEHYDROGENASE"/>
    <property type="match status" value="1"/>
</dbReference>
<feature type="domain" description="UDP-glucose/GDP-mannose dehydrogenase C-terminal" evidence="5">
    <location>
        <begin position="313"/>
        <end position="413"/>
    </location>
</feature>
<accession>A0ABN8AQK9</accession>
<dbReference type="PIRSF" id="PIRSF000124">
    <property type="entry name" value="UDPglc_GDPman_dh"/>
    <property type="match status" value="1"/>
</dbReference>
<dbReference type="Proteomes" id="UP000839052">
    <property type="component" value="Chromosome"/>
</dbReference>
<evidence type="ECO:0000259" key="5">
    <source>
        <dbReference type="SMART" id="SM00984"/>
    </source>
</evidence>
<dbReference type="InterPro" id="IPR014026">
    <property type="entry name" value="UDP-Glc/GDP-Man_DH_dimer"/>
</dbReference>
<dbReference type="InterPro" id="IPR001732">
    <property type="entry name" value="UDP-Glc/GDP-Man_DH_N"/>
</dbReference>
<evidence type="ECO:0000256" key="4">
    <source>
        <dbReference type="PIRNR" id="PIRNR000124"/>
    </source>
</evidence>
<name>A0ABN8AQK9_9PROT</name>
<dbReference type="Pfam" id="PF03721">
    <property type="entry name" value="UDPG_MGDP_dh_N"/>
    <property type="match status" value="1"/>
</dbReference>
<evidence type="ECO:0000313" key="7">
    <source>
        <dbReference type="Proteomes" id="UP000839052"/>
    </source>
</evidence>
<dbReference type="InterPro" id="IPR036220">
    <property type="entry name" value="UDP-Glc/GDP-Man_DH_C_sf"/>
</dbReference>
<dbReference type="SUPFAM" id="SSF52413">
    <property type="entry name" value="UDP-glucose/GDP-mannose dehydrogenase C-terminal domain"/>
    <property type="match status" value="1"/>
</dbReference>
<reference evidence="6 7" key="1">
    <citation type="submission" date="2021-10" db="EMBL/GenBank/DDBJ databases">
        <authorList>
            <person name="Koch H."/>
        </authorList>
    </citation>
    <scope>NUCLEOTIDE SEQUENCE [LARGE SCALE GENOMIC DNA]</scope>
    <source>
        <strain evidence="6">6680</strain>
    </source>
</reference>
<dbReference type="InterPro" id="IPR017476">
    <property type="entry name" value="UDP-Glc/GDP-Man"/>
</dbReference>
<evidence type="ECO:0000256" key="3">
    <source>
        <dbReference type="ARBA" id="ARBA00023027"/>
    </source>
</evidence>
<keyword evidence="7" id="KW-1185">Reference proteome</keyword>
<dbReference type="SUPFAM" id="SSF48179">
    <property type="entry name" value="6-phosphogluconate dehydrogenase C-terminal domain-like"/>
    <property type="match status" value="1"/>
</dbReference>
<organism evidence="6 7">
    <name type="scientific">Candidatus Nitrotoga arctica</name>
    <dbReference type="NCBI Taxonomy" id="453162"/>
    <lineage>
        <taxon>Bacteria</taxon>
        <taxon>Pseudomonadati</taxon>
        <taxon>Pseudomonadota</taxon>
        <taxon>Betaproteobacteria</taxon>
        <taxon>Nitrosomonadales</taxon>
        <taxon>Gallionellaceae</taxon>
        <taxon>Candidatus Nitrotoga</taxon>
    </lineage>
</organism>
<evidence type="ECO:0000256" key="1">
    <source>
        <dbReference type="ARBA" id="ARBA00006601"/>
    </source>
</evidence>
<dbReference type="NCBIfam" id="TIGR03026">
    <property type="entry name" value="NDP-sugDHase"/>
    <property type="match status" value="1"/>
</dbReference>
<dbReference type="InterPro" id="IPR014027">
    <property type="entry name" value="UDP-Glc/GDP-Man_DH_C"/>
</dbReference>
<evidence type="ECO:0000256" key="2">
    <source>
        <dbReference type="ARBA" id="ARBA00023002"/>
    </source>
</evidence>
<dbReference type="InterPro" id="IPR028359">
    <property type="entry name" value="UDP_ManNAc/GlcNAc_DH"/>
</dbReference>
<gene>
    <name evidence="6" type="primary">capL</name>
    <name evidence="6" type="ORF">NTG6680_2220</name>
</gene>
<comment type="similarity">
    <text evidence="1 4">Belongs to the UDP-glucose/GDP-mannose dehydrogenase family.</text>
</comment>
<dbReference type="SUPFAM" id="SSF51735">
    <property type="entry name" value="NAD(P)-binding Rossmann-fold domains"/>
    <property type="match status" value="1"/>
</dbReference>
<dbReference type="EMBL" id="OU912926">
    <property type="protein sequence ID" value="CAG9933469.1"/>
    <property type="molecule type" value="Genomic_DNA"/>
</dbReference>
<dbReference type="InterPro" id="IPR008927">
    <property type="entry name" value="6-PGluconate_DH-like_C_sf"/>
</dbReference>
<dbReference type="Gene3D" id="3.40.50.720">
    <property type="entry name" value="NAD(P)-binding Rossmann-like Domain"/>
    <property type="match status" value="2"/>
</dbReference>
<dbReference type="SMART" id="SM00984">
    <property type="entry name" value="UDPG_MGDP_dh_C"/>
    <property type="match status" value="1"/>
</dbReference>
<dbReference type="Pfam" id="PF03720">
    <property type="entry name" value="UDPG_MGDP_dh_C"/>
    <property type="match status" value="1"/>
</dbReference>
<dbReference type="InterPro" id="IPR036291">
    <property type="entry name" value="NAD(P)-bd_dom_sf"/>
</dbReference>
<keyword evidence="2" id="KW-0560">Oxidoreductase</keyword>
<dbReference type="RefSeq" id="WP_239797244.1">
    <property type="nucleotide sequence ID" value="NZ_OU912926.1"/>
</dbReference>
<dbReference type="PIRSF" id="PIRSF500136">
    <property type="entry name" value="UDP_ManNAc_DH"/>
    <property type="match status" value="1"/>
</dbReference>
<protein>
    <submittedName>
        <fullName evidence="6">Protein CapL</fullName>
    </submittedName>
</protein>
<dbReference type="Pfam" id="PF00984">
    <property type="entry name" value="UDPG_MGDP_dh"/>
    <property type="match status" value="1"/>
</dbReference>
<dbReference type="PANTHER" id="PTHR43491:SF2">
    <property type="entry name" value="UDP-N-ACETYL-D-MANNOSAMINE DEHYDROGENASE"/>
    <property type="match status" value="1"/>
</dbReference>